<dbReference type="AlphaFoldDB" id="A0A0E9TZ05"/>
<reference evidence="1" key="2">
    <citation type="journal article" date="2015" name="Fish Shellfish Immunol.">
        <title>Early steps in the European eel (Anguilla anguilla)-Vibrio vulnificus interaction in the gills: Role of the RtxA13 toxin.</title>
        <authorList>
            <person name="Callol A."/>
            <person name="Pajuelo D."/>
            <person name="Ebbesson L."/>
            <person name="Teles M."/>
            <person name="MacKenzie S."/>
            <person name="Amaro C."/>
        </authorList>
    </citation>
    <scope>NUCLEOTIDE SEQUENCE</scope>
</reference>
<name>A0A0E9TZ05_ANGAN</name>
<sequence>MPLSAFLQQKKQKTKNKKIPIWPVIKQATLTRQIAIDLFV</sequence>
<protein>
    <submittedName>
        <fullName evidence="1">Uncharacterized protein</fullName>
    </submittedName>
</protein>
<organism evidence="1">
    <name type="scientific">Anguilla anguilla</name>
    <name type="common">European freshwater eel</name>
    <name type="synonym">Muraena anguilla</name>
    <dbReference type="NCBI Taxonomy" id="7936"/>
    <lineage>
        <taxon>Eukaryota</taxon>
        <taxon>Metazoa</taxon>
        <taxon>Chordata</taxon>
        <taxon>Craniata</taxon>
        <taxon>Vertebrata</taxon>
        <taxon>Euteleostomi</taxon>
        <taxon>Actinopterygii</taxon>
        <taxon>Neopterygii</taxon>
        <taxon>Teleostei</taxon>
        <taxon>Anguilliformes</taxon>
        <taxon>Anguillidae</taxon>
        <taxon>Anguilla</taxon>
    </lineage>
</organism>
<reference evidence="1" key="1">
    <citation type="submission" date="2014-11" db="EMBL/GenBank/DDBJ databases">
        <authorList>
            <person name="Amaro Gonzalez C."/>
        </authorList>
    </citation>
    <scope>NUCLEOTIDE SEQUENCE</scope>
</reference>
<evidence type="ECO:0000313" key="1">
    <source>
        <dbReference type="EMBL" id="JAH58884.1"/>
    </source>
</evidence>
<proteinExistence type="predicted"/>
<dbReference type="EMBL" id="GBXM01049693">
    <property type="protein sequence ID" value="JAH58884.1"/>
    <property type="molecule type" value="Transcribed_RNA"/>
</dbReference>
<accession>A0A0E9TZ05</accession>